<dbReference type="InterPro" id="IPR000477">
    <property type="entry name" value="RT_dom"/>
</dbReference>
<protein>
    <recommendedName>
        <fullName evidence="1">Reverse transcriptase domain-containing protein</fullName>
    </recommendedName>
</protein>
<dbReference type="PROSITE" id="PS50878">
    <property type="entry name" value="RT_POL"/>
    <property type="match status" value="1"/>
</dbReference>
<gene>
    <name evidence="2" type="ORF">RIMI_LOCUS20932362</name>
</gene>
<reference evidence="2" key="1">
    <citation type="submission" date="2023-07" db="EMBL/GenBank/DDBJ databases">
        <authorList>
            <person name="Stuckert A."/>
        </authorList>
    </citation>
    <scope>NUCLEOTIDE SEQUENCE</scope>
</reference>
<evidence type="ECO:0000313" key="3">
    <source>
        <dbReference type="Proteomes" id="UP001176940"/>
    </source>
</evidence>
<comment type="caution">
    <text evidence="2">The sequence shown here is derived from an EMBL/GenBank/DDBJ whole genome shotgun (WGS) entry which is preliminary data.</text>
</comment>
<dbReference type="Pfam" id="PF26215">
    <property type="entry name" value="HTH_animal"/>
    <property type="match status" value="1"/>
</dbReference>
<organism evidence="2 3">
    <name type="scientific">Ranitomeya imitator</name>
    <name type="common">mimic poison frog</name>
    <dbReference type="NCBI Taxonomy" id="111125"/>
    <lineage>
        <taxon>Eukaryota</taxon>
        <taxon>Metazoa</taxon>
        <taxon>Chordata</taxon>
        <taxon>Craniata</taxon>
        <taxon>Vertebrata</taxon>
        <taxon>Euteleostomi</taxon>
        <taxon>Amphibia</taxon>
        <taxon>Batrachia</taxon>
        <taxon>Anura</taxon>
        <taxon>Neobatrachia</taxon>
        <taxon>Hyloidea</taxon>
        <taxon>Dendrobatidae</taxon>
        <taxon>Dendrobatinae</taxon>
        <taxon>Ranitomeya</taxon>
    </lineage>
</organism>
<evidence type="ECO:0000313" key="2">
    <source>
        <dbReference type="EMBL" id="CAJ0966090.1"/>
    </source>
</evidence>
<name>A0ABN9MKF9_9NEOB</name>
<dbReference type="EMBL" id="CAUEEQ010071886">
    <property type="protein sequence ID" value="CAJ0966090.1"/>
    <property type="molecule type" value="Genomic_DNA"/>
</dbReference>
<evidence type="ECO:0000259" key="1">
    <source>
        <dbReference type="PROSITE" id="PS50878"/>
    </source>
</evidence>
<dbReference type="PANTHER" id="PTHR21301">
    <property type="entry name" value="REVERSE TRANSCRIPTASE"/>
    <property type="match status" value="1"/>
</dbReference>
<dbReference type="Proteomes" id="UP001176940">
    <property type="component" value="Unassembled WGS sequence"/>
</dbReference>
<sequence>MGSNVAPTYANIYMAVLEGEHVYSSPLWGCVRGWRRYIDDIFLIWDGDRSELEQFHLYLNNIYPGLGFTMDCSQSKMQFLDTCVYKSDGLLHTDLFVKYTDRNNLLHFSSEHPRSMVESLPWSQLLWVRRIVSNDILVDKRLDEMCLKFLVRGYSGTDLAEFKA</sequence>
<proteinExistence type="predicted"/>
<accession>A0ABN9MKF9</accession>
<dbReference type="PANTHER" id="PTHR21301:SF12">
    <property type="match status" value="1"/>
</dbReference>
<dbReference type="InterPro" id="IPR058912">
    <property type="entry name" value="HTH_animal"/>
</dbReference>
<feature type="domain" description="Reverse transcriptase" evidence="1">
    <location>
        <begin position="1"/>
        <end position="90"/>
    </location>
</feature>
<keyword evidence="3" id="KW-1185">Reference proteome</keyword>